<dbReference type="Proteomes" id="UP000188268">
    <property type="component" value="Unassembled WGS sequence"/>
</dbReference>
<accession>A0A1R3IFR0</accession>
<name>A0A1R3IFR0_COCAP</name>
<organism evidence="1 2">
    <name type="scientific">Corchorus capsularis</name>
    <name type="common">Jute</name>
    <dbReference type="NCBI Taxonomy" id="210143"/>
    <lineage>
        <taxon>Eukaryota</taxon>
        <taxon>Viridiplantae</taxon>
        <taxon>Streptophyta</taxon>
        <taxon>Embryophyta</taxon>
        <taxon>Tracheophyta</taxon>
        <taxon>Spermatophyta</taxon>
        <taxon>Magnoliopsida</taxon>
        <taxon>eudicotyledons</taxon>
        <taxon>Gunneridae</taxon>
        <taxon>Pentapetalae</taxon>
        <taxon>rosids</taxon>
        <taxon>malvids</taxon>
        <taxon>Malvales</taxon>
        <taxon>Malvaceae</taxon>
        <taxon>Grewioideae</taxon>
        <taxon>Apeibeae</taxon>
        <taxon>Corchorus</taxon>
    </lineage>
</organism>
<reference evidence="1 2" key="1">
    <citation type="submission" date="2013-09" db="EMBL/GenBank/DDBJ databases">
        <title>Corchorus capsularis genome sequencing.</title>
        <authorList>
            <person name="Alam M."/>
            <person name="Haque M.S."/>
            <person name="Islam M.S."/>
            <person name="Emdad E.M."/>
            <person name="Islam M.M."/>
            <person name="Ahmed B."/>
            <person name="Halim A."/>
            <person name="Hossen Q.M.M."/>
            <person name="Hossain M.Z."/>
            <person name="Ahmed R."/>
            <person name="Khan M.M."/>
            <person name="Islam R."/>
            <person name="Rashid M.M."/>
            <person name="Khan S.A."/>
            <person name="Rahman M.S."/>
            <person name="Alam M."/>
        </authorList>
    </citation>
    <scope>NUCLEOTIDE SEQUENCE [LARGE SCALE GENOMIC DNA]</scope>
    <source>
        <strain evidence="2">cv. CVL-1</strain>
        <tissue evidence="1">Whole seedling</tissue>
    </source>
</reference>
<comment type="caution">
    <text evidence="1">The sequence shown here is derived from an EMBL/GenBank/DDBJ whole genome shotgun (WGS) entry which is preliminary data.</text>
</comment>
<evidence type="ECO:0000313" key="2">
    <source>
        <dbReference type="Proteomes" id="UP000188268"/>
    </source>
</evidence>
<keyword evidence="2" id="KW-1185">Reference proteome</keyword>
<dbReference type="EMBL" id="AWWV01010163">
    <property type="protein sequence ID" value="OMO81385.1"/>
    <property type="molecule type" value="Genomic_DNA"/>
</dbReference>
<dbReference type="Gramene" id="OMO81385">
    <property type="protein sequence ID" value="OMO81385"/>
    <property type="gene ID" value="CCACVL1_12436"/>
</dbReference>
<dbReference type="AlphaFoldDB" id="A0A1R3IFR0"/>
<proteinExistence type="predicted"/>
<protein>
    <submittedName>
        <fullName evidence="1">Uncharacterized protein</fullName>
    </submittedName>
</protein>
<gene>
    <name evidence="1" type="ORF">CCACVL1_12436</name>
</gene>
<evidence type="ECO:0000313" key="1">
    <source>
        <dbReference type="EMBL" id="OMO81385.1"/>
    </source>
</evidence>
<sequence>MAQFLKYHKYLTSWKLSTSTYILGLKTGTYYLRKHSAANAINFPVDTFVLKNENAKLVSNDVNTYITQALQLVLIRAYAQPKDQLQC</sequence>